<dbReference type="InterPro" id="IPR015424">
    <property type="entry name" value="PyrdxlP-dep_Trfase"/>
</dbReference>
<gene>
    <name evidence="3" type="ORF">B1B_05383</name>
</gene>
<comment type="cofactor">
    <cofactor evidence="1">
        <name>pyridoxal 5'-phosphate</name>
        <dbReference type="ChEBI" id="CHEBI:597326"/>
    </cofactor>
</comment>
<proteinExistence type="predicted"/>
<comment type="caution">
    <text evidence="3">The sequence shown here is derived from an EMBL/GenBank/DDBJ whole genome shotgun (WGS) entry which is preliminary data.</text>
</comment>
<evidence type="ECO:0000313" key="3">
    <source>
        <dbReference type="EMBL" id="EQD69365.1"/>
    </source>
</evidence>
<dbReference type="InterPro" id="IPR015422">
    <property type="entry name" value="PyrdxlP-dep_Trfase_small"/>
</dbReference>
<reference evidence="3" key="2">
    <citation type="journal article" date="2014" name="ISME J.">
        <title>Microbial stratification in low pH oxic and suboxic macroscopic growths along an acid mine drainage.</title>
        <authorList>
            <person name="Mendez-Garcia C."/>
            <person name="Mesa V."/>
            <person name="Sprenger R.R."/>
            <person name="Richter M."/>
            <person name="Diez M.S."/>
            <person name="Solano J."/>
            <person name="Bargiela R."/>
            <person name="Golyshina O.V."/>
            <person name="Manteca A."/>
            <person name="Ramos J.L."/>
            <person name="Gallego J.R."/>
            <person name="Llorente I."/>
            <person name="Martins Dos Santos V.A."/>
            <person name="Jensen O.N."/>
            <person name="Pelaez A.I."/>
            <person name="Sanchez J."/>
            <person name="Ferrer M."/>
        </authorList>
    </citation>
    <scope>NUCLEOTIDE SEQUENCE</scope>
</reference>
<dbReference type="EMBL" id="AUZY01003406">
    <property type="protein sequence ID" value="EQD69365.1"/>
    <property type="molecule type" value="Genomic_DNA"/>
</dbReference>
<evidence type="ECO:0000256" key="2">
    <source>
        <dbReference type="ARBA" id="ARBA00022898"/>
    </source>
</evidence>
<dbReference type="GO" id="GO:0030170">
    <property type="term" value="F:pyridoxal phosphate binding"/>
    <property type="evidence" value="ECO:0007669"/>
    <property type="project" value="InterPro"/>
</dbReference>
<reference evidence="3" key="1">
    <citation type="submission" date="2013-08" db="EMBL/GenBank/DDBJ databases">
        <authorList>
            <person name="Mendez C."/>
            <person name="Richter M."/>
            <person name="Ferrer M."/>
            <person name="Sanchez J."/>
        </authorList>
    </citation>
    <scope>NUCLEOTIDE SEQUENCE</scope>
</reference>
<organism evidence="3">
    <name type="scientific">mine drainage metagenome</name>
    <dbReference type="NCBI Taxonomy" id="410659"/>
    <lineage>
        <taxon>unclassified sequences</taxon>
        <taxon>metagenomes</taxon>
        <taxon>ecological metagenomes</taxon>
    </lineage>
</organism>
<dbReference type="SUPFAM" id="SSF53383">
    <property type="entry name" value="PLP-dependent transferases"/>
    <property type="match status" value="1"/>
</dbReference>
<dbReference type="InterPro" id="IPR000277">
    <property type="entry name" value="Cys/Met-Metab_PyrdxlP-dep_enz"/>
</dbReference>
<evidence type="ECO:0000256" key="1">
    <source>
        <dbReference type="ARBA" id="ARBA00001933"/>
    </source>
</evidence>
<name>T1CL92_9ZZZZ</name>
<protein>
    <submittedName>
        <fullName evidence="3">Cys/Met metabolism, pyridoxal phosphate-dependent enzyme</fullName>
    </submittedName>
</protein>
<feature type="non-terminal residue" evidence="3">
    <location>
        <position position="1"/>
    </location>
</feature>
<sequence length="66" mass="6983">SLVSVPPETSHRGFDEAERARLGIGDGLVRLSLGIEDPADLVRDLNEALDGLPGGAADGTYRPIRQ</sequence>
<dbReference type="GO" id="GO:0019346">
    <property type="term" value="P:transsulfuration"/>
    <property type="evidence" value="ECO:0007669"/>
    <property type="project" value="InterPro"/>
</dbReference>
<dbReference type="AlphaFoldDB" id="T1CL92"/>
<dbReference type="Pfam" id="PF01053">
    <property type="entry name" value="Cys_Met_Meta_PP"/>
    <property type="match status" value="1"/>
</dbReference>
<dbReference type="Gene3D" id="3.90.1150.10">
    <property type="entry name" value="Aspartate Aminotransferase, domain 1"/>
    <property type="match status" value="1"/>
</dbReference>
<accession>T1CL92</accession>
<keyword evidence="2" id="KW-0663">Pyridoxal phosphate</keyword>